<keyword evidence="2" id="KW-0479">Metal-binding</keyword>
<dbReference type="Gene3D" id="3.40.50.720">
    <property type="entry name" value="NAD(P)-binding Rossmann-like Domain"/>
    <property type="match status" value="1"/>
</dbReference>
<dbReference type="InterPro" id="IPR028261">
    <property type="entry name" value="DPD_II"/>
</dbReference>
<evidence type="ECO:0000256" key="5">
    <source>
        <dbReference type="ARBA" id="ARBA00023014"/>
    </source>
</evidence>
<dbReference type="GO" id="GO:0016491">
    <property type="term" value="F:oxidoreductase activity"/>
    <property type="evidence" value="ECO:0007669"/>
    <property type="project" value="UniProtKB-KW"/>
</dbReference>
<proteinExistence type="predicted"/>
<dbReference type="Pfam" id="PF12838">
    <property type="entry name" value="Fer4_7"/>
    <property type="match status" value="1"/>
</dbReference>
<dbReference type="PROSITE" id="PS00198">
    <property type="entry name" value="4FE4S_FER_1"/>
    <property type="match status" value="4"/>
</dbReference>
<dbReference type="EMBL" id="DTHG01000056">
    <property type="protein sequence ID" value="HGW91791.1"/>
    <property type="molecule type" value="Genomic_DNA"/>
</dbReference>
<dbReference type="InterPro" id="IPR003953">
    <property type="entry name" value="FAD-dep_OxRdtase_2_FAD-bd"/>
</dbReference>
<keyword evidence="1" id="KW-0285">Flavoprotein</keyword>
<dbReference type="SUPFAM" id="SSF54862">
    <property type="entry name" value="4Fe-4S ferredoxins"/>
    <property type="match status" value="1"/>
</dbReference>
<evidence type="ECO:0000313" key="7">
    <source>
        <dbReference type="EMBL" id="HGW91791.1"/>
    </source>
</evidence>
<dbReference type="InterPro" id="IPR009051">
    <property type="entry name" value="Helical_ferredxn"/>
</dbReference>
<dbReference type="PRINTS" id="PR00419">
    <property type="entry name" value="ADXRDTASE"/>
</dbReference>
<feature type="domain" description="4Fe-4S ferredoxin-type" evidence="6">
    <location>
        <begin position="234"/>
        <end position="263"/>
    </location>
</feature>
<dbReference type="SUPFAM" id="SSF51971">
    <property type="entry name" value="Nucleotide-binding domain"/>
    <property type="match status" value="2"/>
</dbReference>
<keyword evidence="3" id="KW-0560">Oxidoreductase</keyword>
<dbReference type="GO" id="GO:0051536">
    <property type="term" value="F:iron-sulfur cluster binding"/>
    <property type="evidence" value="ECO:0007669"/>
    <property type="project" value="UniProtKB-KW"/>
</dbReference>
<feature type="domain" description="4Fe-4S ferredoxin-type" evidence="6">
    <location>
        <begin position="1044"/>
        <end position="1073"/>
    </location>
</feature>
<keyword evidence="4" id="KW-0408">Iron</keyword>
<evidence type="ECO:0000259" key="6">
    <source>
        <dbReference type="PROSITE" id="PS51379"/>
    </source>
</evidence>
<dbReference type="SUPFAM" id="SSF51905">
    <property type="entry name" value="FAD/NAD(P)-binding domain"/>
    <property type="match status" value="1"/>
</dbReference>
<feature type="domain" description="4Fe-4S ferredoxin-type" evidence="6">
    <location>
        <begin position="1075"/>
        <end position="1104"/>
    </location>
</feature>
<dbReference type="SUPFAM" id="SSF46548">
    <property type="entry name" value="alpha-helical ferredoxin"/>
    <property type="match status" value="2"/>
</dbReference>
<dbReference type="Pfam" id="PF00890">
    <property type="entry name" value="FAD_binding_2"/>
    <property type="match status" value="1"/>
</dbReference>
<dbReference type="Gene3D" id="3.50.50.60">
    <property type="entry name" value="FAD/NAD(P)-binding domain"/>
    <property type="match status" value="3"/>
</dbReference>
<comment type="caution">
    <text evidence="7">The sequence shown here is derived from an EMBL/GenBank/DDBJ whole genome shotgun (WGS) entry which is preliminary data.</text>
</comment>
<evidence type="ECO:0000256" key="3">
    <source>
        <dbReference type="ARBA" id="ARBA00023002"/>
    </source>
</evidence>
<evidence type="ECO:0000256" key="4">
    <source>
        <dbReference type="ARBA" id="ARBA00023004"/>
    </source>
</evidence>
<accession>A0A7C4UAA4</accession>
<evidence type="ECO:0000256" key="2">
    <source>
        <dbReference type="ARBA" id="ARBA00022723"/>
    </source>
</evidence>
<dbReference type="Pfam" id="PF14691">
    <property type="entry name" value="Fer4_20"/>
    <property type="match status" value="1"/>
</dbReference>
<dbReference type="Gene3D" id="3.30.70.20">
    <property type="match status" value="1"/>
</dbReference>
<keyword evidence="5" id="KW-0411">Iron-sulfur</keyword>
<dbReference type="Gene3D" id="1.10.1060.10">
    <property type="entry name" value="Alpha-helical ferredoxin"/>
    <property type="match status" value="2"/>
</dbReference>
<name>A0A7C4UAA4_UNCW3</name>
<dbReference type="AlphaFoldDB" id="A0A7C4UAA4"/>
<dbReference type="Pfam" id="PF07992">
    <property type="entry name" value="Pyr_redox_2"/>
    <property type="match status" value="1"/>
</dbReference>
<dbReference type="GO" id="GO:0046872">
    <property type="term" value="F:metal ion binding"/>
    <property type="evidence" value="ECO:0007669"/>
    <property type="project" value="UniProtKB-KW"/>
</dbReference>
<dbReference type="InterPro" id="IPR036188">
    <property type="entry name" value="FAD/NAD-bd_sf"/>
</dbReference>
<protein>
    <submittedName>
        <fullName evidence="7">FAD-binding protein</fullName>
    </submittedName>
</protein>
<dbReference type="PANTHER" id="PTHR42783:SF3">
    <property type="entry name" value="GLUTAMATE SYNTHASE [NADPH] SMALL CHAIN-RELATED"/>
    <property type="match status" value="1"/>
</dbReference>
<sequence>MRIGVFICHCGLNIAGTIDVKKVAEEAKKIKDVVFSTNYIYMCSEPGQQLFIDTIRDYNLDGAVVANCSPTLHERTFRNAAIRAGINPYKVEIANIREQISWPHMDEPEIATRKALRVIETVVEKLRRNISLRLNKVPITKRALVIGGGIAGIQSALDIADGGYEVVLVEKEPTIGGKMILLSETFPTLDCPQCIETPKMTDVGQHPNIKLYTYSEIENISGYIGNFDVKIKRKTAYVDYSKCKGCADCAEVCPVLIPDSYNGFLSLRKAIYRPFAQAVPNVFTIEKKGTPPCKATCPAHLNVQGYVAATRAGRFDQGIKIIREESRFPFAGIAGRICTHPCERECDRKNVDDSVSIKYIKRFLADWEWKTKNKIDASFEIKEERKEKITIIGAGPSGLTAAFDLRLEGFQVEVIDKLPEPGGLLLTGIPSYRLPKDVLKREIDFIKSTGVKFRMNTEVGKDISFKEILENSDAVFIGAGAHKEMKMGIEGEEIEGVIGALHFLKKVNLGEDIELGENVFVVGGGNSAIDAARTTLRLGKKVKIVYRRSIEEMPAIKDEVEAAIEEGIEILFLTNPVRFIGENNKLKGMELIKMRLGEPDSSGRRRPIPVEGSNYIVDCDNVILAIGEKPELSFLGDVDIKKTEWGSILTDEITLQTSIPKVFAGGDVSRGPATFIDAVGDGRRAAESIKKFLNKEDLYENREFLPPFKSDLKGYREIAEKIDRKKIPSLPVNERINNFKEVETGFNEEQIIEEAKRCINCGGCSECKLCIEKCEPKAIDHNRKDEIVEEKVGAIIVATGFELLPIKELPEYGGGKIKDVIDGLQFERLLCASGPTAGVPKRPSDGKIPESVAFISCAGSRDPAHNLAYCSRVCCMYLAKQAMLYKHQVHNGKAYIFYIDIRSNGKGYEEFVQRAKEEEEVLYIRGKVSKIYEKNGKVVILGVDTLLGERIQLEVDMVVLGTAMIPSSGARELAKKLRIQTDEYGWLKEVHLKLRPLETSTSGIFIAGVSQYPKDITDTVSHASGAASKVLSLFSKDEYLREPIIASVDTDVCSGCGICESICPYSAITIDKRKKVSVVNEAICEGCGACSAGCPSGAITLKNLTKSQVFDMVHIITGDY</sequence>
<dbReference type="PROSITE" id="PS51379">
    <property type="entry name" value="4FE4S_FER_2"/>
    <property type="match status" value="3"/>
</dbReference>
<dbReference type="PANTHER" id="PTHR42783">
    <property type="entry name" value="GLUTAMATE SYNTHASE [NADPH] SMALL CHAIN"/>
    <property type="match status" value="1"/>
</dbReference>
<dbReference type="InterPro" id="IPR017896">
    <property type="entry name" value="4Fe4S_Fe-S-bd"/>
</dbReference>
<organism evidence="7">
    <name type="scientific">candidate division WOR-3 bacterium</name>
    <dbReference type="NCBI Taxonomy" id="2052148"/>
    <lineage>
        <taxon>Bacteria</taxon>
        <taxon>Bacteria division WOR-3</taxon>
    </lineage>
</organism>
<dbReference type="InterPro" id="IPR023753">
    <property type="entry name" value="FAD/NAD-binding_dom"/>
</dbReference>
<reference evidence="7" key="1">
    <citation type="journal article" date="2020" name="mSystems">
        <title>Genome- and Community-Level Interaction Insights into Carbon Utilization and Element Cycling Functions of Hydrothermarchaeota in Hydrothermal Sediment.</title>
        <authorList>
            <person name="Zhou Z."/>
            <person name="Liu Y."/>
            <person name="Xu W."/>
            <person name="Pan J."/>
            <person name="Luo Z.H."/>
            <person name="Li M."/>
        </authorList>
    </citation>
    <scope>NUCLEOTIDE SEQUENCE [LARGE SCALE GENOMIC DNA]</scope>
    <source>
        <strain evidence="7">SpSt-780</strain>
    </source>
</reference>
<dbReference type="InterPro" id="IPR017900">
    <property type="entry name" value="4Fe4S_Fe_S_CS"/>
</dbReference>
<evidence type="ECO:0000256" key="1">
    <source>
        <dbReference type="ARBA" id="ARBA00022630"/>
    </source>
</evidence>
<gene>
    <name evidence="7" type="ORF">ENV67_04535</name>
</gene>